<protein>
    <submittedName>
        <fullName evidence="2">Uncharacterized protein</fullName>
    </submittedName>
</protein>
<evidence type="ECO:0000313" key="3">
    <source>
        <dbReference type="Proteomes" id="UP000318825"/>
    </source>
</evidence>
<comment type="caution">
    <text evidence="2">The sequence shown here is derived from an EMBL/GenBank/DDBJ whole genome shotgun (WGS) entry which is preliminary data.</text>
</comment>
<accession>A0A4Y3W6L0</accession>
<reference evidence="2 3" key="1">
    <citation type="submission" date="2019-06" db="EMBL/GenBank/DDBJ databases">
        <title>Whole genome shotgun sequence of Nitrobacter winogradskyi NBRC 14297.</title>
        <authorList>
            <person name="Hosoyama A."/>
            <person name="Uohara A."/>
            <person name="Ohji S."/>
            <person name="Ichikawa N."/>
        </authorList>
    </citation>
    <scope>NUCLEOTIDE SEQUENCE [LARGE SCALE GENOMIC DNA]</scope>
    <source>
        <strain evidence="2 3">NBRC 14297</strain>
    </source>
</reference>
<proteinExistence type="predicted"/>
<organism evidence="2 3">
    <name type="scientific">Nitrobacter winogradskyi</name>
    <name type="common">Nitrobacter agilis</name>
    <dbReference type="NCBI Taxonomy" id="913"/>
    <lineage>
        <taxon>Bacteria</taxon>
        <taxon>Pseudomonadati</taxon>
        <taxon>Pseudomonadota</taxon>
        <taxon>Alphaproteobacteria</taxon>
        <taxon>Hyphomicrobiales</taxon>
        <taxon>Nitrobacteraceae</taxon>
        <taxon>Nitrobacter</taxon>
    </lineage>
</organism>
<evidence type="ECO:0000313" key="2">
    <source>
        <dbReference type="EMBL" id="GEC14603.1"/>
    </source>
</evidence>
<dbReference type="AlphaFoldDB" id="A0A4Y3W6L0"/>
<evidence type="ECO:0000256" key="1">
    <source>
        <dbReference type="SAM" id="SignalP"/>
    </source>
</evidence>
<dbReference type="RefSeq" id="WP_141382366.1">
    <property type="nucleotide sequence ID" value="NZ_BJNF01000012.1"/>
</dbReference>
<dbReference type="Proteomes" id="UP000318825">
    <property type="component" value="Unassembled WGS sequence"/>
</dbReference>
<feature type="signal peptide" evidence="1">
    <location>
        <begin position="1"/>
        <end position="27"/>
    </location>
</feature>
<sequence length="100" mass="10139">MKKAVFALLTAATFAAGSVAMAPQAEARGGGAVAAGLLGGLAAGAIIGGAIASTPPAYAVPAPVYAAPPPAYMDGPPCQMVRERFWDGYGWRFRRVQVCD</sequence>
<dbReference type="EMBL" id="BJNF01000012">
    <property type="protein sequence ID" value="GEC14603.1"/>
    <property type="molecule type" value="Genomic_DNA"/>
</dbReference>
<gene>
    <name evidence="2" type="ORF">NWI01_04950</name>
</gene>
<feature type="chain" id="PRO_5021229063" evidence="1">
    <location>
        <begin position="28"/>
        <end position="100"/>
    </location>
</feature>
<name>A0A4Y3W6L0_NITWI</name>
<keyword evidence="1" id="KW-0732">Signal</keyword>